<dbReference type="Gene3D" id="3.90.176.10">
    <property type="entry name" value="Toxin ADP-ribosyltransferase, Chain A, domain 1"/>
    <property type="match status" value="1"/>
</dbReference>
<dbReference type="PANTHER" id="PTHR10339">
    <property type="entry name" value="ADP-RIBOSYLTRANSFERASE"/>
    <property type="match status" value="1"/>
</dbReference>
<dbReference type="PANTHER" id="PTHR10339:SF27">
    <property type="entry name" value="NAD(P)(+)--ARGININE ADP-RIBOSYLTRANSFERASE"/>
    <property type="match status" value="1"/>
</dbReference>
<dbReference type="SUPFAM" id="SSF56399">
    <property type="entry name" value="ADP-ribosylation"/>
    <property type="match status" value="1"/>
</dbReference>
<evidence type="ECO:0000256" key="2">
    <source>
        <dbReference type="ARBA" id="ARBA00022676"/>
    </source>
</evidence>
<evidence type="ECO:0000256" key="6">
    <source>
        <dbReference type="ARBA" id="ARBA00047597"/>
    </source>
</evidence>
<dbReference type="InterPro" id="IPR000768">
    <property type="entry name" value="ART"/>
</dbReference>
<dbReference type="PRINTS" id="PR00970">
    <property type="entry name" value="RIBTRNSFRASE"/>
</dbReference>
<evidence type="ECO:0000256" key="5">
    <source>
        <dbReference type="ARBA" id="ARBA00022857"/>
    </source>
</evidence>
<evidence type="ECO:0000256" key="1">
    <source>
        <dbReference type="ARBA" id="ARBA00009558"/>
    </source>
</evidence>
<keyword evidence="3 7" id="KW-0808">Transferase</keyword>
<keyword evidence="4" id="KW-0548">Nucleotidyltransferase</keyword>
<keyword evidence="9" id="KW-1185">Reference proteome</keyword>
<evidence type="ECO:0000256" key="7">
    <source>
        <dbReference type="RuleBase" id="RU361228"/>
    </source>
</evidence>
<keyword evidence="5 7" id="KW-0521">NADP</keyword>
<dbReference type="EMBL" id="JAROKS010000019">
    <property type="protein sequence ID" value="KAK1792741.1"/>
    <property type="molecule type" value="Genomic_DNA"/>
</dbReference>
<keyword evidence="7" id="KW-0520">NAD</keyword>
<keyword evidence="2 7" id="KW-0328">Glycosyltransferase</keyword>
<protein>
    <recommendedName>
        <fullName evidence="7">NAD(P)(+)--arginine ADP-ribosyltransferase</fullName>
        <ecNumber evidence="7">2.4.2.31</ecNumber>
    </recommendedName>
    <alternativeName>
        <fullName evidence="7">Mono(ADP-ribosyl)transferase</fullName>
    </alternativeName>
</protein>
<dbReference type="GO" id="GO:0003950">
    <property type="term" value="F:NAD+ poly-ADP-ribosyltransferase activity"/>
    <property type="evidence" value="ECO:0007669"/>
    <property type="project" value="TreeGrafter"/>
</dbReference>
<evidence type="ECO:0000313" key="9">
    <source>
        <dbReference type="Proteomes" id="UP001239994"/>
    </source>
</evidence>
<dbReference type="EC" id="2.4.2.31" evidence="7"/>
<dbReference type="Proteomes" id="UP001239994">
    <property type="component" value="Unassembled WGS sequence"/>
</dbReference>
<dbReference type="GO" id="GO:0106274">
    <property type="term" value="F:NAD+-protein-arginine ADP-ribosyltransferase activity"/>
    <property type="evidence" value="ECO:0007669"/>
    <property type="project" value="UniProtKB-EC"/>
</dbReference>
<dbReference type="GO" id="GO:0016779">
    <property type="term" value="F:nucleotidyltransferase activity"/>
    <property type="evidence" value="ECO:0007669"/>
    <property type="project" value="UniProtKB-KW"/>
</dbReference>
<dbReference type="Pfam" id="PF01129">
    <property type="entry name" value="ART"/>
    <property type="match status" value="1"/>
</dbReference>
<dbReference type="InterPro" id="IPR050999">
    <property type="entry name" value="ADP-ribosyltransferase_ARG"/>
</dbReference>
<sequence>MLSAEVRILDMSPDAVDGTYSECRDKMMQTVIKPGGLLQEEIKANKDFAEMWRSHGGTCEKQIYGGTPYHLAALQAYANSKPKFRKVFNEMVQTKGKNITIYEKEFPFKSLHFLLTDIIQLLNNGTVCSHVYFGTVKTYRGNTGSKVRFGKFLRASVKNSSETEVIESEGEGTLFNITSCSAVNIEIYTCTSEEIEHLISPTEVFVVQSIKEVKNEDASYKIITLTHSRFQSNHDCFFPSKGLPAITELVNKLRTQYQFSPWWIIQAGAKLRGSGIDGNHFRPFPLHCDAVTHTLF</sequence>
<dbReference type="PROSITE" id="PS51996">
    <property type="entry name" value="TR_MART"/>
    <property type="match status" value="1"/>
</dbReference>
<evidence type="ECO:0000256" key="4">
    <source>
        <dbReference type="ARBA" id="ARBA00022695"/>
    </source>
</evidence>
<comment type="catalytic activity">
    <reaction evidence="6 7">
        <text>L-arginyl-[protein] + NAD(+) = N(omega)-(ADP-D-ribosyl)-L-arginyl-[protein] + nicotinamide + H(+)</text>
        <dbReference type="Rhea" id="RHEA:19149"/>
        <dbReference type="Rhea" id="RHEA-COMP:10532"/>
        <dbReference type="Rhea" id="RHEA-COMP:15087"/>
        <dbReference type="ChEBI" id="CHEBI:15378"/>
        <dbReference type="ChEBI" id="CHEBI:17154"/>
        <dbReference type="ChEBI" id="CHEBI:29965"/>
        <dbReference type="ChEBI" id="CHEBI:57540"/>
        <dbReference type="ChEBI" id="CHEBI:142554"/>
        <dbReference type="EC" id="2.4.2.31"/>
    </reaction>
</comment>
<reference evidence="8" key="1">
    <citation type="submission" date="2023-03" db="EMBL/GenBank/DDBJ databases">
        <title>Electrophorus voltai genome.</title>
        <authorList>
            <person name="Bian C."/>
        </authorList>
    </citation>
    <scope>NUCLEOTIDE SEQUENCE</scope>
    <source>
        <strain evidence="8">CB-2022</strain>
        <tissue evidence="8">Muscle</tissue>
    </source>
</reference>
<evidence type="ECO:0000313" key="8">
    <source>
        <dbReference type="EMBL" id="KAK1792741.1"/>
    </source>
</evidence>
<dbReference type="AlphaFoldDB" id="A0AAD8Z548"/>
<comment type="caution">
    <text evidence="8">The sequence shown here is derived from an EMBL/GenBank/DDBJ whole genome shotgun (WGS) entry which is preliminary data.</text>
</comment>
<evidence type="ECO:0000256" key="3">
    <source>
        <dbReference type="ARBA" id="ARBA00022679"/>
    </source>
</evidence>
<organism evidence="8 9">
    <name type="scientific">Electrophorus voltai</name>
    <dbReference type="NCBI Taxonomy" id="2609070"/>
    <lineage>
        <taxon>Eukaryota</taxon>
        <taxon>Metazoa</taxon>
        <taxon>Chordata</taxon>
        <taxon>Craniata</taxon>
        <taxon>Vertebrata</taxon>
        <taxon>Euteleostomi</taxon>
        <taxon>Actinopterygii</taxon>
        <taxon>Neopterygii</taxon>
        <taxon>Teleostei</taxon>
        <taxon>Ostariophysi</taxon>
        <taxon>Gymnotiformes</taxon>
        <taxon>Gymnotoidei</taxon>
        <taxon>Gymnotidae</taxon>
        <taxon>Electrophorus</taxon>
    </lineage>
</organism>
<accession>A0AAD8Z548</accession>
<gene>
    <name evidence="8" type="ORF">P4O66_012659</name>
</gene>
<comment type="similarity">
    <text evidence="1 7">Belongs to the Arg-specific ADP-ribosyltransferase family.</text>
</comment>
<proteinExistence type="inferred from homology"/>
<name>A0AAD8Z548_9TELE</name>